<keyword evidence="2" id="KW-1133">Transmembrane helix</keyword>
<dbReference type="Proteomes" id="UP001175000">
    <property type="component" value="Unassembled WGS sequence"/>
</dbReference>
<reference evidence="3" key="1">
    <citation type="submission" date="2023-06" db="EMBL/GenBank/DDBJ databases">
        <title>Genome-scale phylogeny and comparative genomics of the fungal order Sordariales.</title>
        <authorList>
            <consortium name="Lawrence Berkeley National Laboratory"/>
            <person name="Hensen N."/>
            <person name="Bonometti L."/>
            <person name="Westerberg I."/>
            <person name="Brannstrom I.O."/>
            <person name="Guillou S."/>
            <person name="Cros-Aarteil S."/>
            <person name="Calhoun S."/>
            <person name="Haridas S."/>
            <person name="Kuo A."/>
            <person name="Mondo S."/>
            <person name="Pangilinan J."/>
            <person name="Riley R."/>
            <person name="Labutti K."/>
            <person name="Andreopoulos B."/>
            <person name="Lipzen A."/>
            <person name="Chen C."/>
            <person name="Yanf M."/>
            <person name="Daum C."/>
            <person name="Ng V."/>
            <person name="Clum A."/>
            <person name="Steindorff A."/>
            <person name="Ohm R."/>
            <person name="Martin F."/>
            <person name="Silar P."/>
            <person name="Natvig D."/>
            <person name="Lalanne C."/>
            <person name="Gautier V."/>
            <person name="Ament-Velasquez S.L."/>
            <person name="Kruys A."/>
            <person name="Hutchinson M.I."/>
            <person name="Powell A.J."/>
            <person name="Barry K."/>
            <person name="Miller A.N."/>
            <person name="Grigoriev I.V."/>
            <person name="Debuchy R."/>
            <person name="Gladieux P."/>
            <person name="Thoren M.H."/>
            <person name="Johannesson H."/>
        </authorList>
    </citation>
    <scope>NUCLEOTIDE SEQUENCE</scope>
    <source>
        <strain evidence="3">CBS 606.72</strain>
    </source>
</reference>
<evidence type="ECO:0000313" key="3">
    <source>
        <dbReference type="EMBL" id="KAK0610897.1"/>
    </source>
</evidence>
<name>A0AA39TH75_9PEZI</name>
<evidence type="ECO:0000256" key="1">
    <source>
        <dbReference type="SAM" id="MobiDB-lite"/>
    </source>
</evidence>
<accession>A0AA39TH75</accession>
<feature type="compositionally biased region" description="Basic and acidic residues" evidence="1">
    <location>
        <begin position="701"/>
        <end position="713"/>
    </location>
</feature>
<sequence length="728" mass="80557">DIIKKLRSNQTFKAGPEFSTAGLPVFADVTRYGITEAKQLELCSLEVRRLVEALNSAQPATLEGEPAWFGGADQDGYRRLSKIAKQIRLALAICSHDSQLVFLQHYPIRSDPDLFQAKHGDILAAFGPDAPRDQRETLASMKLDAFNDEVLHSVINYMTTTITQILLRTMQGGLWDDNCIITMARCAAKIKVLLAVGLDHAAQTTLAGKREWVEHMKRLSAQAPDPSPQGEEERTEAGKQRAAMARCISPRPDRYFEILASFGSPILQLLSLVNRAMTWDGESSLAPDTFETCSIVYDTGFRGKRSILCQERHGAIGASGRRGDVHCASFAFDVCLKALEDLQRHVGPQGLQEAPGEKQPSTMVYWKWTELPTEAVDAAEEPDMFLGEPRTGQLDLTSMRDIIAALVPFSMVCGPFISQLESTTQRAIIFSDRGDPISKCMEIRFLASFMISTSEYNSFKQEAFENDPDVTPVSACPIAEQRALALGPMSSSLRHRGMGDHLLRQQLIEKNKTIRAGLDVVDQFTFDNSCIIIRSRWYCWSTLTCCAILVAGGLVIGFSVNERIQGVDPFNISLFCWALAGFFTIFMKSLRVENWPWRDFFRGRVVCRSVSEVVAVSRVPVQLFLSILLRLEPIVVTNKEGPFSTIFIRKEAGSPGFSIDMPLHTASLIDAGLFFAKVQSASGPALMAIRPGPLDGYTAVDPRESSDPGEEAKCSTFEDPGKWGRGED</sequence>
<feature type="transmembrane region" description="Helical" evidence="2">
    <location>
        <begin position="572"/>
        <end position="590"/>
    </location>
</feature>
<keyword evidence="4" id="KW-1185">Reference proteome</keyword>
<organism evidence="3 4">
    <name type="scientific">Immersiella caudata</name>
    <dbReference type="NCBI Taxonomy" id="314043"/>
    <lineage>
        <taxon>Eukaryota</taxon>
        <taxon>Fungi</taxon>
        <taxon>Dikarya</taxon>
        <taxon>Ascomycota</taxon>
        <taxon>Pezizomycotina</taxon>
        <taxon>Sordariomycetes</taxon>
        <taxon>Sordariomycetidae</taxon>
        <taxon>Sordariales</taxon>
        <taxon>Lasiosphaeriaceae</taxon>
        <taxon>Immersiella</taxon>
    </lineage>
</organism>
<feature type="region of interest" description="Disordered" evidence="1">
    <location>
        <begin position="692"/>
        <end position="728"/>
    </location>
</feature>
<proteinExistence type="predicted"/>
<feature type="non-terminal residue" evidence="3">
    <location>
        <position position="1"/>
    </location>
</feature>
<comment type="caution">
    <text evidence="3">The sequence shown here is derived from an EMBL/GenBank/DDBJ whole genome shotgun (WGS) entry which is preliminary data.</text>
</comment>
<keyword evidence="2" id="KW-0812">Transmembrane</keyword>
<dbReference type="EMBL" id="JAULSU010000007">
    <property type="protein sequence ID" value="KAK0610897.1"/>
    <property type="molecule type" value="Genomic_DNA"/>
</dbReference>
<feature type="non-terminal residue" evidence="3">
    <location>
        <position position="728"/>
    </location>
</feature>
<feature type="transmembrane region" description="Helical" evidence="2">
    <location>
        <begin position="537"/>
        <end position="560"/>
    </location>
</feature>
<protein>
    <submittedName>
        <fullName evidence="3">Uncharacterized protein</fullName>
    </submittedName>
</protein>
<evidence type="ECO:0000256" key="2">
    <source>
        <dbReference type="SAM" id="Phobius"/>
    </source>
</evidence>
<evidence type="ECO:0000313" key="4">
    <source>
        <dbReference type="Proteomes" id="UP001175000"/>
    </source>
</evidence>
<feature type="compositionally biased region" description="Basic and acidic residues" evidence="1">
    <location>
        <begin position="719"/>
        <end position="728"/>
    </location>
</feature>
<keyword evidence="2" id="KW-0472">Membrane</keyword>
<dbReference type="AlphaFoldDB" id="A0AA39TH75"/>
<gene>
    <name evidence="3" type="ORF">B0T14DRAFT_411800</name>
</gene>